<dbReference type="Proteomes" id="UP001321749">
    <property type="component" value="Unassembled WGS sequence"/>
</dbReference>
<accession>A0AAV9I1R2</accession>
<dbReference type="Gene3D" id="2.160.20.10">
    <property type="entry name" value="Single-stranded right-handed beta-helix, Pectin lyase-like"/>
    <property type="match status" value="1"/>
</dbReference>
<dbReference type="SUPFAM" id="SSF51126">
    <property type="entry name" value="Pectin lyase-like"/>
    <property type="match status" value="1"/>
</dbReference>
<dbReference type="GO" id="GO:0000272">
    <property type="term" value="P:polysaccharide catabolic process"/>
    <property type="evidence" value="ECO:0007669"/>
    <property type="project" value="UniProtKB-KW"/>
</dbReference>
<dbReference type="EMBL" id="MU864929">
    <property type="protein sequence ID" value="KAK4466968.1"/>
    <property type="molecule type" value="Genomic_DNA"/>
</dbReference>
<dbReference type="PANTHER" id="PTHR31683">
    <property type="entry name" value="PECTATE LYASE 18-RELATED"/>
    <property type="match status" value="1"/>
</dbReference>
<evidence type="ECO:0000259" key="6">
    <source>
        <dbReference type="SMART" id="SM00656"/>
    </source>
</evidence>
<dbReference type="InterPro" id="IPR011050">
    <property type="entry name" value="Pectin_lyase_fold/virulence"/>
</dbReference>
<gene>
    <name evidence="7" type="ORF">QBC42DRAFT_165740</name>
</gene>
<feature type="chain" id="PRO_5043709689" evidence="5">
    <location>
        <begin position="16"/>
        <end position="331"/>
    </location>
</feature>
<proteinExistence type="inferred from homology"/>
<keyword evidence="2 5" id="KW-0732">Signal</keyword>
<dbReference type="InterPro" id="IPR002022">
    <property type="entry name" value="Pec_lyase"/>
</dbReference>
<dbReference type="SMART" id="SM00656">
    <property type="entry name" value="Amb_all"/>
    <property type="match status" value="1"/>
</dbReference>
<dbReference type="InterPro" id="IPR045032">
    <property type="entry name" value="PEL"/>
</dbReference>
<protein>
    <submittedName>
        <fullName evidence="7">Family 1 putative polysaccharide lyase</fullName>
    </submittedName>
</protein>
<dbReference type="Pfam" id="PF00544">
    <property type="entry name" value="Pectate_lyase_4"/>
    <property type="match status" value="1"/>
</dbReference>
<evidence type="ECO:0000256" key="2">
    <source>
        <dbReference type="ARBA" id="ARBA00022729"/>
    </source>
</evidence>
<comment type="subcellular location">
    <subcellularLocation>
        <location evidence="4">Secreted</location>
    </subcellularLocation>
</comment>
<keyword evidence="8" id="KW-1185">Reference proteome</keyword>
<evidence type="ECO:0000313" key="8">
    <source>
        <dbReference type="Proteomes" id="UP001321749"/>
    </source>
</evidence>
<evidence type="ECO:0000256" key="1">
    <source>
        <dbReference type="ARBA" id="ARBA00010980"/>
    </source>
</evidence>
<dbReference type="InterPro" id="IPR012334">
    <property type="entry name" value="Pectin_lyas_fold"/>
</dbReference>
<comment type="similarity">
    <text evidence="1 4">Belongs to the polysaccharide lyase 1 family.</text>
</comment>
<keyword evidence="4" id="KW-0119">Carbohydrate metabolism</keyword>
<name>A0AAV9I1R2_9PEZI</name>
<keyword evidence="4" id="KW-0624">Polysaccharide degradation</keyword>
<evidence type="ECO:0000313" key="7">
    <source>
        <dbReference type="EMBL" id="KAK4466968.1"/>
    </source>
</evidence>
<feature type="domain" description="Pectate lyase" evidence="6">
    <location>
        <begin position="54"/>
        <end position="269"/>
    </location>
</feature>
<keyword evidence="3 4" id="KW-0456">Lyase</keyword>
<comment type="caution">
    <text evidence="7">The sequence shown here is derived from an EMBL/GenBank/DDBJ whole genome shotgun (WGS) entry which is preliminary data.</text>
</comment>
<reference evidence="7" key="2">
    <citation type="submission" date="2023-06" db="EMBL/GenBank/DDBJ databases">
        <authorList>
            <consortium name="Lawrence Berkeley National Laboratory"/>
            <person name="Mondo S.J."/>
            <person name="Hensen N."/>
            <person name="Bonometti L."/>
            <person name="Westerberg I."/>
            <person name="Brannstrom I.O."/>
            <person name="Guillou S."/>
            <person name="Cros-Aarteil S."/>
            <person name="Calhoun S."/>
            <person name="Haridas S."/>
            <person name="Kuo A."/>
            <person name="Pangilinan J."/>
            <person name="Riley R."/>
            <person name="Labutti K."/>
            <person name="Andreopoulos B."/>
            <person name="Lipzen A."/>
            <person name="Chen C."/>
            <person name="Yanf M."/>
            <person name="Daum C."/>
            <person name="Ng V."/>
            <person name="Clum A."/>
            <person name="Steindorff A."/>
            <person name="Ohm R."/>
            <person name="Martin F."/>
            <person name="Silar P."/>
            <person name="Natvig D."/>
            <person name="Lalanne C."/>
            <person name="Gautier V."/>
            <person name="Ament-Velasquez S.L."/>
            <person name="Kruys A."/>
            <person name="Hutchinson M.I."/>
            <person name="Powell A.J."/>
            <person name="Barry K."/>
            <person name="Miller A.N."/>
            <person name="Grigoriev I.V."/>
            <person name="Debuchy R."/>
            <person name="Gladieux P."/>
            <person name="Thoren M.H."/>
            <person name="Johannesson H."/>
        </authorList>
    </citation>
    <scope>NUCLEOTIDE SEQUENCE</scope>
    <source>
        <strain evidence="7">PSN324</strain>
    </source>
</reference>
<dbReference type="PANTHER" id="PTHR31683:SF18">
    <property type="entry name" value="PECTATE LYASE 21-RELATED"/>
    <property type="match status" value="1"/>
</dbReference>
<reference evidence="7" key="1">
    <citation type="journal article" date="2023" name="Mol. Phylogenet. Evol.">
        <title>Genome-scale phylogeny and comparative genomics of the fungal order Sordariales.</title>
        <authorList>
            <person name="Hensen N."/>
            <person name="Bonometti L."/>
            <person name="Westerberg I."/>
            <person name="Brannstrom I.O."/>
            <person name="Guillou S."/>
            <person name="Cros-Aarteil S."/>
            <person name="Calhoun S."/>
            <person name="Haridas S."/>
            <person name="Kuo A."/>
            <person name="Mondo S."/>
            <person name="Pangilinan J."/>
            <person name="Riley R."/>
            <person name="LaButti K."/>
            <person name="Andreopoulos B."/>
            <person name="Lipzen A."/>
            <person name="Chen C."/>
            <person name="Yan M."/>
            <person name="Daum C."/>
            <person name="Ng V."/>
            <person name="Clum A."/>
            <person name="Steindorff A."/>
            <person name="Ohm R.A."/>
            <person name="Martin F."/>
            <person name="Silar P."/>
            <person name="Natvig D.O."/>
            <person name="Lalanne C."/>
            <person name="Gautier V."/>
            <person name="Ament-Velasquez S.L."/>
            <person name="Kruys A."/>
            <person name="Hutchinson M.I."/>
            <person name="Powell A.J."/>
            <person name="Barry K."/>
            <person name="Miller A.N."/>
            <person name="Grigoriev I.V."/>
            <person name="Debuchy R."/>
            <person name="Gladieux P."/>
            <person name="Hiltunen Thoren M."/>
            <person name="Johannesson H."/>
        </authorList>
    </citation>
    <scope>NUCLEOTIDE SEQUENCE</scope>
    <source>
        <strain evidence="7">PSN324</strain>
    </source>
</reference>
<evidence type="ECO:0000256" key="5">
    <source>
        <dbReference type="SAM" id="SignalP"/>
    </source>
</evidence>
<dbReference type="GO" id="GO:0005576">
    <property type="term" value="C:extracellular region"/>
    <property type="evidence" value="ECO:0007669"/>
    <property type="project" value="UniProtKB-SubCell"/>
</dbReference>
<evidence type="ECO:0000256" key="3">
    <source>
        <dbReference type="ARBA" id="ARBA00023239"/>
    </source>
</evidence>
<dbReference type="AlphaFoldDB" id="A0AAV9I1R2"/>
<dbReference type="GO" id="GO:0030570">
    <property type="term" value="F:pectate lyase activity"/>
    <property type="evidence" value="ECO:0007669"/>
    <property type="project" value="InterPro"/>
</dbReference>
<keyword evidence="4" id="KW-0964">Secreted</keyword>
<feature type="signal peptide" evidence="5">
    <location>
        <begin position="1"/>
        <end position="15"/>
    </location>
</feature>
<organism evidence="7 8">
    <name type="scientific">Cladorrhinum samala</name>
    <dbReference type="NCBI Taxonomy" id="585594"/>
    <lineage>
        <taxon>Eukaryota</taxon>
        <taxon>Fungi</taxon>
        <taxon>Dikarya</taxon>
        <taxon>Ascomycota</taxon>
        <taxon>Pezizomycotina</taxon>
        <taxon>Sordariomycetes</taxon>
        <taxon>Sordariomycetidae</taxon>
        <taxon>Sordariales</taxon>
        <taxon>Podosporaceae</taxon>
        <taxon>Cladorrhinum</taxon>
    </lineage>
</organism>
<evidence type="ECO:0000256" key="4">
    <source>
        <dbReference type="RuleBase" id="RU361173"/>
    </source>
</evidence>
<sequence>MKFLSLGVLLALAQATPTPTLPEDSTARLAKRATISEAANLGFASLNGGTTGGAGGTVTTVSTLPEFTAAVAEKNTASTIVVIRGVITGNEKVRIGSNKSIIGLPGSGFKGVGLHIRRQKNVIVRNIVSSFVIASSAEDALKIDESTNVWVDHCEFYSTLNSDKDYYDGAVDSSHGADFITISHTYFHDHWKTSLVGHSDSNGSQDKGKLHITYAHNYFKNVNSRAPLLRFGTAHVYNSFYENMSSAVNTRMGAQALVQSNVFRNVTAAVVSRDSKEVGFAVLEGNDLGGGIADAPLGNLASSSIPYSFSLLGAAAVPSRVPAEAGAILTF</sequence>